<organism evidence="1">
    <name type="scientific">marine metagenome</name>
    <dbReference type="NCBI Taxonomy" id="408172"/>
    <lineage>
        <taxon>unclassified sequences</taxon>
        <taxon>metagenomes</taxon>
        <taxon>ecological metagenomes</taxon>
    </lineage>
</organism>
<dbReference type="EMBL" id="UINC01006768">
    <property type="protein sequence ID" value="SVA29524.1"/>
    <property type="molecule type" value="Genomic_DNA"/>
</dbReference>
<dbReference type="SUPFAM" id="SSF53474">
    <property type="entry name" value="alpha/beta-Hydrolases"/>
    <property type="match status" value="1"/>
</dbReference>
<dbReference type="PANTHER" id="PTHR34853:SF1">
    <property type="entry name" value="LIPASE 5"/>
    <property type="match status" value="1"/>
</dbReference>
<gene>
    <name evidence="1" type="ORF">METZ01_LOCUS82378</name>
</gene>
<dbReference type="GO" id="GO:0004806">
    <property type="term" value="F:triacylglycerol lipase activity"/>
    <property type="evidence" value="ECO:0007669"/>
    <property type="project" value="InterPro"/>
</dbReference>
<sequence>MKYFFRKNTILSIILLIGCEGSITEDCATTETGRGHVISVLPLGTISASYLTDFLKDNNIDIGVVPVLDVKVYSIVYETVDWNGNPRQASGAIYIPDENNSGKKYPIYSGQHGTESKRSNVASITPIRGFDAMFAASIGYIGSSPDLLGLGVSNDVVHPYVHAFVAEGVVDMTRATKNFACGNDIQLNDQLFVIGYSEGGYVAMATHKLIEEKYADEFSITASAPMAGPYDMRYASKRILSRETYSQPGYTSFTYMSYNEIENMNRPASEFFQSPFAERIPQLMDGTKTIGEANKDLTNKIKDLFSAKFLTDYLGDGEKELKNAFAENSLVGWSPKAPIKLFHGENDITVGYNNSVIAHDSLKANGADIDLIIIPNGTHTSSVFIAYTGAIAWFNTLKK</sequence>
<dbReference type="Gene3D" id="3.40.50.1820">
    <property type="entry name" value="alpha/beta hydrolase"/>
    <property type="match status" value="1"/>
</dbReference>
<dbReference type="AlphaFoldDB" id="A0A381UNH3"/>
<dbReference type="GO" id="GO:0016042">
    <property type="term" value="P:lipid catabolic process"/>
    <property type="evidence" value="ECO:0007669"/>
    <property type="project" value="InterPro"/>
</dbReference>
<accession>A0A381UNH3</accession>
<reference evidence="1" key="1">
    <citation type="submission" date="2018-05" db="EMBL/GenBank/DDBJ databases">
        <authorList>
            <person name="Lanie J.A."/>
            <person name="Ng W.-L."/>
            <person name="Kazmierczak K.M."/>
            <person name="Andrzejewski T.M."/>
            <person name="Davidsen T.M."/>
            <person name="Wayne K.J."/>
            <person name="Tettelin H."/>
            <person name="Glass J.I."/>
            <person name="Rusch D."/>
            <person name="Podicherti R."/>
            <person name="Tsui H.-C.T."/>
            <person name="Winkler M.E."/>
        </authorList>
    </citation>
    <scope>NUCLEOTIDE SEQUENCE</scope>
</reference>
<protein>
    <recommendedName>
        <fullName evidence="2">Peptidase S9 prolyl oligopeptidase catalytic domain-containing protein</fullName>
    </recommendedName>
</protein>
<evidence type="ECO:0008006" key="2">
    <source>
        <dbReference type="Google" id="ProtNLM"/>
    </source>
</evidence>
<proteinExistence type="predicted"/>
<dbReference type="PIRSF" id="PIRSF029171">
    <property type="entry name" value="Esterase_LipA"/>
    <property type="match status" value="1"/>
</dbReference>
<dbReference type="Gene3D" id="1.10.260.160">
    <property type="match status" value="1"/>
</dbReference>
<dbReference type="PROSITE" id="PS51257">
    <property type="entry name" value="PROKAR_LIPOPROTEIN"/>
    <property type="match status" value="1"/>
</dbReference>
<dbReference type="InterPro" id="IPR029058">
    <property type="entry name" value="AB_hydrolase_fold"/>
</dbReference>
<name>A0A381UNH3_9ZZZZ</name>
<evidence type="ECO:0000313" key="1">
    <source>
        <dbReference type="EMBL" id="SVA29524.1"/>
    </source>
</evidence>
<dbReference type="InterPro" id="IPR005152">
    <property type="entry name" value="Lipase_secreted"/>
</dbReference>
<dbReference type="PANTHER" id="PTHR34853">
    <property type="match status" value="1"/>
</dbReference>